<dbReference type="KEGG" id="mfv:Mfer_0556"/>
<dbReference type="GO" id="GO:0046872">
    <property type="term" value="F:metal ion binding"/>
    <property type="evidence" value="ECO:0007669"/>
    <property type="project" value="UniProtKB-KW"/>
</dbReference>
<dbReference type="PANTHER" id="PTHR42953">
    <property type="entry name" value="HIGH-AFFINITY ZINC UPTAKE SYSTEM PROTEIN ZNUA-RELATED"/>
    <property type="match status" value="1"/>
</dbReference>
<keyword evidence="6" id="KW-1185">Reference proteome</keyword>
<sequence length="287" mass="31876">MERKWIIGCIVLLLVIAGGIIAYEFGIQPESNKIYVVTTSSDIADIAKAVGGEKIEVQNIVPPAQCPGHFDIKPETMETLKKAKLFLRHDYDSQKFSDKLVKSSGNTNVTIVTVGMMNATFMTPPMRIVGIDNVTNALIKIDPKNANYYKQRAEALKLETKKIAAEQKKRLNQYGANKTKVIVALYQTGFAKWAGFEIVAVYPPDIPMGKVKQLIERGRQEGAELVIDNLQSPDRAAANAISKELNIPMVTLSNYPGGMEGTSTWKDSFIKNVDLIIMQLQKIHKKH</sequence>
<evidence type="ECO:0000256" key="4">
    <source>
        <dbReference type="ARBA" id="ARBA00022729"/>
    </source>
</evidence>
<evidence type="ECO:0000313" key="6">
    <source>
        <dbReference type="Proteomes" id="UP000002315"/>
    </source>
</evidence>
<evidence type="ECO:0000313" key="5">
    <source>
        <dbReference type="EMBL" id="ADP77356.1"/>
    </source>
</evidence>
<evidence type="ECO:0000256" key="3">
    <source>
        <dbReference type="ARBA" id="ARBA00022723"/>
    </source>
</evidence>
<dbReference type="Gene3D" id="3.40.50.1980">
    <property type="entry name" value="Nitrogenase molybdenum iron protein domain"/>
    <property type="match status" value="1"/>
</dbReference>
<comment type="subcellular location">
    <subcellularLocation>
        <location evidence="1">Cell envelope</location>
    </subcellularLocation>
</comment>
<evidence type="ECO:0000256" key="1">
    <source>
        <dbReference type="ARBA" id="ARBA00004196"/>
    </source>
</evidence>
<dbReference type="Pfam" id="PF01297">
    <property type="entry name" value="ZnuA"/>
    <property type="match status" value="1"/>
</dbReference>
<dbReference type="PANTHER" id="PTHR42953:SF1">
    <property type="entry name" value="METAL-BINDING PROTEIN HI_0362-RELATED"/>
    <property type="match status" value="1"/>
</dbReference>
<dbReference type="InterPro" id="IPR006129">
    <property type="entry name" value="AdhesinB"/>
</dbReference>
<name>E3GYH4_METFV</name>
<dbReference type="STRING" id="523846.Mfer_0556"/>
<organism evidence="5 6">
    <name type="scientific">Methanothermus fervidus (strain ATCC 43054 / DSM 2088 / JCM 10308 / V24 S)</name>
    <dbReference type="NCBI Taxonomy" id="523846"/>
    <lineage>
        <taxon>Archaea</taxon>
        <taxon>Methanobacteriati</taxon>
        <taxon>Methanobacteriota</taxon>
        <taxon>Methanomada group</taxon>
        <taxon>Methanobacteria</taxon>
        <taxon>Methanobacteriales</taxon>
        <taxon>Methanothermaceae</taxon>
        <taxon>Methanothermus</taxon>
    </lineage>
</organism>
<protein>
    <submittedName>
        <fullName evidence="5">Periplasmic solute binding protein</fullName>
    </submittedName>
</protein>
<dbReference type="InterPro" id="IPR006127">
    <property type="entry name" value="ZnuA-like"/>
</dbReference>
<reference evidence="5 6" key="1">
    <citation type="journal article" date="2010" name="Stand. Genomic Sci.">
        <title>Complete genome sequence of Methanothermus fervidus type strain (V24S).</title>
        <authorList>
            <person name="Anderson I."/>
            <person name="Djao O.D."/>
            <person name="Misra M."/>
            <person name="Chertkov O."/>
            <person name="Nolan M."/>
            <person name="Lucas S."/>
            <person name="Lapidus A."/>
            <person name="Del Rio T.G."/>
            <person name="Tice H."/>
            <person name="Cheng J.F."/>
            <person name="Tapia R."/>
            <person name="Han C."/>
            <person name="Goodwin L."/>
            <person name="Pitluck S."/>
            <person name="Liolios K."/>
            <person name="Ivanova N."/>
            <person name="Mavromatis K."/>
            <person name="Mikhailova N."/>
            <person name="Pati A."/>
            <person name="Brambilla E."/>
            <person name="Chen A."/>
            <person name="Palaniappan K."/>
            <person name="Land M."/>
            <person name="Hauser L."/>
            <person name="Chang Y.J."/>
            <person name="Jeffries C.D."/>
            <person name="Sikorski J."/>
            <person name="Spring S."/>
            <person name="Rohde M."/>
            <person name="Eichinger K."/>
            <person name="Huber H."/>
            <person name="Wirth R."/>
            <person name="Goker M."/>
            <person name="Detter J.C."/>
            <person name="Woyke T."/>
            <person name="Bristow J."/>
            <person name="Eisen J.A."/>
            <person name="Markowitz V."/>
            <person name="Hugenholtz P."/>
            <person name="Klenk H.P."/>
            <person name="Kyrpides N.C."/>
        </authorList>
    </citation>
    <scope>NUCLEOTIDE SEQUENCE [LARGE SCALE GENOMIC DNA]</scope>
    <source>
        <strain evidence="6">ATCC 43054 / DSM 2088 / JCM 10308 / V24 S</strain>
    </source>
</reference>
<accession>E3GYH4</accession>
<evidence type="ECO:0000256" key="2">
    <source>
        <dbReference type="ARBA" id="ARBA00022448"/>
    </source>
</evidence>
<keyword evidence="3" id="KW-0479">Metal-binding</keyword>
<dbReference type="InterPro" id="IPR050492">
    <property type="entry name" value="Bact_metal-bind_prot9"/>
</dbReference>
<dbReference type="GO" id="GO:0030001">
    <property type="term" value="P:metal ion transport"/>
    <property type="evidence" value="ECO:0007669"/>
    <property type="project" value="InterPro"/>
</dbReference>
<keyword evidence="2" id="KW-0813">Transport</keyword>
<dbReference type="HOGENOM" id="CLU_955538_0_0_2"/>
<gene>
    <name evidence="5" type="ordered locus">Mfer_0556</name>
</gene>
<dbReference type="AlphaFoldDB" id="E3GYH4"/>
<proteinExistence type="predicted"/>
<dbReference type="Proteomes" id="UP000002315">
    <property type="component" value="Chromosome"/>
</dbReference>
<dbReference type="EMBL" id="CP002278">
    <property type="protein sequence ID" value="ADP77356.1"/>
    <property type="molecule type" value="Genomic_DNA"/>
</dbReference>
<dbReference type="SUPFAM" id="SSF53807">
    <property type="entry name" value="Helical backbone' metal receptor"/>
    <property type="match status" value="1"/>
</dbReference>
<dbReference type="PRINTS" id="PR00691">
    <property type="entry name" value="ADHESINB"/>
</dbReference>
<dbReference type="GO" id="GO:0007155">
    <property type="term" value="P:cell adhesion"/>
    <property type="evidence" value="ECO:0007669"/>
    <property type="project" value="InterPro"/>
</dbReference>
<keyword evidence="4" id="KW-0732">Signal</keyword>